<dbReference type="RefSeq" id="WP_150093006.1">
    <property type="nucleotide sequence ID" value="NZ_VWSF01000032.1"/>
</dbReference>
<comment type="caution">
    <text evidence="1">The sequence shown here is derived from an EMBL/GenBank/DDBJ whole genome shotgun (WGS) entry which is preliminary data.</text>
</comment>
<name>A0A5M6CWS2_9BACT</name>
<reference evidence="1 2" key="1">
    <citation type="submission" date="2019-09" db="EMBL/GenBank/DDBJ databases">
        <title>Genome sequence and assembly of Adhaeribacter sp.</title>
        <authorList>
            <person name="Chhetri G."/>
        </authorList>
    </citation>
    <scope>NUCLEOTIDE SEQUENCE [LARGE SCALE GENOMIC DNA]</scope>
    <source>
        <strain evidence="1 2">DK36</strain>
    </source>
</reference>
<keyword evidence="2" id="KW-1185">Reference proteome</keyword>
<gene>
    <name evidence="1" type="ORF">F0145_24435</name>
</gene>
<dbReference type="Proteomes" id="UP000323426">
    <property type="component" value="Unassembled WGS sequence"/>
</dbReference>
<evidence type="ECO:0000313" key="2">
    <source>
        <dbReference type="Proteomes" id="UP000323426"/>
    </source>
</evidence>
<organism evidence="1 2">
    <name type="scientific">Adhaeribacter rhizoryzae</name>
    <dbReference type="NCBI Taxonomy" id="2607907"/>
    <lineage>
        <taxon>Bacteria</taxon>
        <taxon>Pseudomonadati</taxon>
        <taxon>Bacteroidota</taxon>
        <taxon>Cytophagia</taxon>
        <taxon>Cytophagales</taxon>
        <taxon>Hymenobacteraceae</taxon>
        <taxon>Adhaeribacter</taxon>
    </lineage>
</organism>
<protein>
    <submittedName>
        <fullName evidence="1">DUF2939 domain-containing protein</fullName>
    </submittedName>
</protein>
<dbReference type="InterPro" id="IPR021330">
    <property type="entry name" value="DUF2939"/>
</dbReference>
<dbReference type="Pfam" id="PF11159">
    <property type="entry name" value="DUF2939"/>
    <property type="match status" value="1"/>
</dbReference>
<dbReference type="AlphaFoldDB" id="A0A5M6CWS2"/>
<proteinExistence type="predicted"/>
<dbReference type="EMBL" id="VWSF01000032">
    <property type="protein sequence ID" value="KAA5539553.1"/>
    <property type="molecule type" value="Genomic_DNA"/>
</dbReference>
<sequence>MKKVLIIVVLLALVGGFLYYRSFVQSPKYSLLQAHEALQDHDMAEFEKFVNIERVTGSLVDQLAAHQSLLSALNPGSLVTKQVLRFMKPQLAQVAGNEIQKYVETGDFKKDPNAPRKKVDISLSGLWHKVVSDSAAFKGVKYVNEQGEIALVGLEFTQPRYDTTLVLEVKMEDKGDYWQVTELANTGELLKHTSRLQKQRLASKLHLR</sequence>
<evidence type="ECO:0000313" key="1">
    <source>
        <dbReference type="EMBL" id="KAA5539553.1"/>
    </source>
</evidence>
<accession>A0A5M6CWS2</accession>